<accession>A0ABW0FQM6</accession>
<evidence type="ECO:0000313" key="2">
    <source>
        <dbReference type="EMBL" id="MFC5343699.1"/>
    </source>
</evidence>
<dbReference type="RefSeq" id="WP_289648178.1">
    <property type="nucleotide sequence ID" value="NZ_CP169082.1"/>
</dbReference>
<evidence type="ECO:0000313" key="3">
    <source>
        <dbReference type="Proteomes" id="UP001596152"/>
    </source>
</evidence>
<organism evidence="2 3">
    <name type="scientific">Brevundimonas staleyi</name>
    <dbReference type="NCBI Taxonomy" id="74326"/>
    <lineage>
        <taxon>Bacteria</taxon>
        <taxon>Pseudomonadati</taxon>
        <taxon>Pseudomonadota</taxon>
        <taxon>Alphaproteobacteria</taxon>
        <taxon>Caulobacterales</taxon>
        <taxon>Caulobacteraceae</taxon>
        <taxon>Brevundimonas</taxon>
    </lineage>
</organism>
<feature type="compositionally biased region" description="Basic and acidic residues" evidence="1">
    <location>
        <begin position="1"/>
        <end position="11"/>
    </location>
</feature>
<dbReference type="Proteomes" id="UP001596152">
    <property type="component" value="Unassembled WGS sequence"/>
</dbReference>
<reference evidence="3" key="1">
    <citation type="journal article" date="2019" name="Int. J. Syst. Evol. Microbiol.">
        <title>The Global Catalogue of Microorganisms (GCM) 10K type strain sequencing project: providing services to taxonomists for standard genome sequencing and annotation.</title>
        <authorList>
            <consortium name="The Broad Institute Genomics Platform"/>
            <consortium name="The Broad Institute Genome Sequencing Center for Infectious Disease"/>
            <person name="Wu L."/>
            <person name="Ma J."/>
        </authorList>
    </citation>
    <scope>NUCLEOTIDE SEQUENCE [LARGE SCALE GENOMIC DNA]</scope>
    <source>
        <strain evidence="3">JCM 12125</strain>
    </source>
</reference>
<dbReference type="EMBL" id="JBHSLF010000014">
    <property type="protein sequence ID" value="MFC5343699.1"/>
    <property type="molecule type" value="Genomic_DNA"/>
</dbReference>
<protein>
    <submittedName>
        <fullName evidence="2">Uncharacterized protein</fullName>
    </submittedName>
</protein>
<comment type="caution">
    <text evidence="2">The sequence shown here is derived from an EMBL/GenBank/DDBJ whole genome shotgun (WGS) entry which is preliminary data.</text>
</comment>
<keyword evidence="3" id="KW-1185">Reference proteome</keyword>
<name>A0ABW0FQM6_9CAUL</name>
<feature type="region of interest" description="Disordered" evidence="1">
    <location>
        <begin position="1"/>
        <end position="20"/>
    </location>
</feature>
<sequence length="69" mass="7081">MDHLAADDRGDPAAGGIREPIGLDDRASLVAGMGHDGLAERVLRPRFGGGGGIQDLVGRDACCVSRRPG</sequence>
<gene>
    <name evidence="2" type="ORF">ACFPIE_07230</name>
</gene>
<evidence type="ECO:0000256" key="1">
    <source>
        <dbReference type="SAM" id="MobiDB-lite"/>
    </source>
</evidence>
<proteinExistence type="predicted"/>